<keyword evidence="2" id="KW-1185">Reference proteome</keyword>
<name>A0A494RGK7_9CAUL</name>
<dbReference type="AlphaFoldDB" id="A0A494RGK7"/>
<dbReference type="Proteomes" id="UP000276984">
    <property type="component" value="Chromosome"/>
</dbReference>
<reference evidence="1 2" key="1">
    <citation type="submission" date="2018-10" db="EMBL/GenBank/DDBJ databases">
        <title>Complete genome sequence of Brevundimonas naejangsanensis BRV3.</title>
        <authorList>
            <person name="Berrios L."/>
            <person name="Ely B."/>
        </authorList>
    </citation>
    <scope>NUCLEOTIDE SEQUENCE [LARGE SCALE GENOMIC DNA]</scope>
    <source>
        <strain evidence="1 2">BRV3</strain>
    </source>
</reference>
<gene>
    <name evidence="1" type="ORF">D8I30_10820</name>
</gene>
<dbReference type="RefSeq" id="WP_121482751.1">
    <property type="nucleotide sequence ID" value="NZ_CP032707.1"/>
</dbReference>
<organism evidence="1 2">
    <name type="scientific">Brevundimonas naejangsanensis</name>
    <dbReference type="NCBI Taxonomy" id="588932"/>
    <lineage>
        <taxon>Bacteria</taxon>
        <taxon>Pseudomonadati</taxon>
        <taxon>Pseudomonadota</taxon>
        <taxon>Alphaproteobacteria</taxon>
        <taxon>Caulobacterales</taxon>
        <taxon>Caulobacteraceae</taxon>
        <taxon>Brevundimonas</taxon>
    </lineage>
</organism>
<protein>
    <submittedName>
        <fullName evidence="1">DUF4238 domain-containing protein</fullName>
    </submittedName>
</protein>
<dbReference type="InterPro" id="IPR025332">
    <property type="entry name" value="DUF4238"/>
</dbReference>
<evidence type="ECO:0000313" key="2">
    <source>
        <dbReference type="Proteomes" id="UP000276984"/>
    </source>
</evidence>
<evidence type="ECO:0000313" key="1">
    <source>
        <dbReference type="EMBL" id="AYG95617.1"/>
    </source>
</evidence>
<dbReference type="Pfam" id="PF14022">
    <property type="entry name" value="DUF4238"/>
    <property type="match status" value="1"/>
</dbReference>
<proteinExistence type="predicted"/>
<dbReference type="OrthoDB" id="5918636at2"/>
<sequence length="321" mass="36326">MTAKPPNEPWRHHYVPKFLLQQWCNEEGKLAVYQKLPTGEVTVDWKVPKSVGFEPKLYTFPALGEAATSIETRLFGRLDTEAAKIVQRMIETGGEELEPDEKQWWSYFLLGMIIRGPESTRALKDAATEMWAAPDPKTQAEYEKRKGPDDPLTMEEWLISEAGSNERGGQQLGHRLLHSLVMHGGLAERILQMEWFVMVSHDDSEPFLTSDRPIFTSNGIGKENGQILLPIGPRHLFMAFWDRGFARDVTRSPVHHTIDLARKFVTVRAQKYVYASTADESEFVRSWFGYERVTSIGETLAANWAANGLGGDDGDDETTPD</sequence>
<dbReference type="EMBL" id="CP032707">
    <property type="protein sequence ID" value="AYG95617.1"/>
    <property type="molecule type" value="Genomic_DNA"/>
</dbReference>
<accession>A0A494RGK7</accession>